<accession>A0AB34HXJ0</accession>
<dbReference type="Proteomes" id="UP001159641">
    <property type="component" value="Unassembled WGS sequence"/>
</dbReference>
<keyword evidence="3" id="KW-1185">Reference proteome</keyword>
<dbReference type="EMBL" id="JAIQCJ010000554">
    <property type="protein sequence ID" value="KAJ8795500.1"/>
    <property type="molecule type" value="Genomic_DNA"/>
</dbReference>
<evidence type="ECO:0000313" key="2">
    <source>
        <dbReference type="EMBL" id="KAJ8795500.1"/>
    </source>
</evidence>
<gene>
    <name evidence="2" type="ORF">J1605_002812</name>
</gene>
<feature type="compositionally biased region" description="Gly residues" evidence="1">
    <location>
        <begin position="18"/>
        <end position="32"/>
    </location>
</feature>
<organism evidence="2 3">
    <name type="scientific">Eschrichtius robustus</name>
    <name type="common">California gray whale</name>
    <name type="synonym">Eschrichtius gibbosus</name>
    <dbReference type="NCBI Taxonomy" id="9764"/>
    <lineage>
        <taxon>Eukaryota</taxon>
        <taxon>Metazoa</taxon>
        <taxon>Chordata</taxon>
        <taxon>Craniata</taxon>
        <taxon>Vertebrata</taxon>
        <taxon>Euteleostomi</taxon>
        <taxon>Mammalia</taxon>
        <taxon>Eutheria</taxon>
        <taxon>Laurasiatheria</taxon>
        <taxon>Artiodactyla</taxon>
        <taxon>Whippomorpha</taxon>
        <taxon>Cetacea</taxon>
        <taxon>Mysticeti</taxon>
        <taxon>Eschrichtiidae</taxon>
        <taxon>Eschrichtius</taxon>
    </lineage>
</organism>
<evidence type="ECO:0000256" key="1">
    <source>
        <dbReference type="SAM" id="MobiDB-lite"/>
    </source>
</evidence>
<comment type="caution">
    <text evidence="2">The sequence shown here is derived from an EMBL/GenBank/DDBJ whole genome shotgun (WGS) entry which is preliminary data.</text>
</comment>
<evidence type="ECO:0000313" key="3">
    <source>
        <dbReference type="Proteomes" id="UP001159641"/>
    </source>
</evidence>
<protein>
    <submittedName>
        <fullName evidence="2">Uncharacterized protein</fullName>
    </submittedName>
</protein>
<feature type="region of interest" description="Disordered" evidence="1">
    <location>
        <begin position="1"/>
        <end position="102"/>
    </location>
</feature>
<reference evidence="2 3" key="1">
    <citation type="submission" date="2022-11" db="EMBL/GenBank/DDBJ databases">
        <title>Whole genome sequence of Eschrichtius robustus ER-17-0199.</title>
        <authorList>
            <person name="Bruniche-Olsen A."/>
            <person name="Black A.N."/>
            <person name="Fields C.J."/>
            <person name="Walden K."/>
            <person name="Dewoody J.A."/>
        </authorList>
    </citation>
    <scope>NUCLEOTIDE SEQUENCE [LARGE SCALE GENOMIC DNA]</scope>
    <source>
        <strain evidence="2">ER-17-0199</strain>
        <tissue evidence="2">Blubber</tissue>
    </source>
</reference>
<dbReference type="AlphaFoldDB" id="A0AB34HXJ0"/>
<sequence length="102" mass="10495">MPVEAPPTPVGARRSLGARGGCGLARRGGGAGAAEPRRHRPRSRWTYRGQSPTASPRPPRVPRSSNASVARPEVVRDADPRAPSPGKTDPDSLGVSPGAVAS</sequence>
<proteinExistence type="predicted"/>
<name>A0AB34HXJ0_ESCRO</name>